<feature type="domain" description="F5/8 type C" evidence="8">
    <location>
        <begin position="607"/>
        <end position="756"/>
    </location>
</feature>
<evidence type="ECO:0000256" key="6">
    <source>
        <dbReference type="PIRSR" id="PIRSR625705-1"/>
    </source>
</evidence>
<keyword evidence="7" id="KW-0472">Membrane</keyword>
<dbReference type="PANTHER" id="PTHR22600:SF57">
    <property type="entry name" value="BETA-N-ACETYLHEXOSAMINIDASE"/>
    <property type="match status" value="1"/>
</dbReference>
<dbReference type="EMBL" id="BX294140">
    <property type="protein sequence ID" value="CAD73859.1"/>
    <property type="molecule type" value="Genomic_DNA"/>
</dbReference>
<dbReference type="InterPro" id="IPR017853">
    <property type="entry name" value="GH"/>
</dbReference>
<dbReference type="InterPro" id="IPR059177">
    <property type="entry name" value="GH29D-like_dom"/>
</dbReference>
<dbReference type="SUPFAM" id="SSF49785">
    <property type="entry name" value="Galactose-binding domain-like"/>
    <property type="match status" value="1"/>
</dbReference>
<keyword evidence="7" id="KW-1133">Transmembrane helix</keyword>
<protein>
    <recommendedName>
        <fullName evidence="3">beta-N-acetylhexosaminidase</fullName>
        <ecNumber evidence="3">3.2.1.52</ecNumber>
    </recommendedName>
</protein>
<dbReference type="Pfam" id="PF13290">
    <property type="entry name" value="CHB_HEX_C_1"/>
    <property type="match status" value="1"/>
</dbReference>
<dbReference type="Pfam" id="PF00754">
    <property type="entry name" value="F5_F8_type_C"/>
    <property type="match status" value="1"/>
</dbReference>
<evidence type="ECO:0000256" key="3">
    <source>
        <dbReference type="ARBA" id="ARBA00012663"/>
    </source>
</evidence>
<feature type="active site" description="Proton donor" evidence="6">
    <location>
        <position position="340"/>
    </location>
</feature>
<name>Q7USD8_RHOBA</name>
<dbReference type="Gene3D" id="2.60.120.260">
    <property type="entry name" value="Galactose-binding domain-like"/>
    <property type="match status" value="1"/>
</dbReference>
<dbReference type="PATRIC" id="fig|243090.15.peg.2135"/>
<evidence type="ECO:0000256" key="7">
    <source>
        <dbReference type="SAM" id="Phobius"/>
    </source>
</evidence>
<dbReference type="AlphaFoldDB" id="Q7USD8"/>
<dbReference type="SUPFAM" id="SSF51445">
    <property type="entry name" value="(Trans)glycosidases"/>
    <property type="match status" value="1"/>
</dbReference>
<dbReference type="GO" id="GO:0004563">
    <property type="term" value="F:beta-N-acetylhexosaminidase activity"/>
    <property type="evidence" value="ECO:0000318"/>
    <property type="project" value="GO_Central"/>
</dbReference>
<dbReference type="Pfam" id="PF00728">
    <property type="entry name" value="Glyco_hydro_20"/>
    <property type="match status" value="2"/>
</dbReference>
<dbReference type="EnsemblBacteria" id="CAD73859">
    <property type="protein sequence ID" value="CAD73859"/>
    <property type="gene ID" value="RB4561"/>
</dbReference>
<dbReference type="Proteomes" id="UP000001025">
    <property type="component" value="Chromosome"/>
</dbReference>
<proteinExistence type="inferred from homology"/>
<dbReference type="HOGENOM" id="CLU_368372_0_0_0"/>
<gene>
    <name evidence="9" type="ordered locus">RB4561</name>
</gene>
<dbReference type="PRINTS" id="PR00738">
    <property type="entry name" value="GLHYDRLASE20"/>
</dbReference>
<dbReference type="InterPro" id="IPR015882">
    <property type="entry name" value="HEX_bac_N"/>
</dbReference>
<keyword evidence="10" id="KW-1185">Reference proteome</keyword>
<keyword evidence="7" id="KW-0812">Transmembrane</keyword>
<dbReference type="InterPro" id="IPR008979">
    <property type="entry name" value="Galactose-bd-like_sf"/>
</dbReference>
<comment type="catalytic activity">
    <reaction evidence="1">
        <text>Hydrolysis of terminal non-reducing N-acetyl-D-hexosamine residues in N-acetyl-beta-D-hexosaminides.</text>
        <dbReference type="EC" id="3.2.1.52"/>
    </reaction>
</comment>
<reference evidence="9 10" key="1">
    <citation type="journal article" date="2003" name="Proc. Natl. Acad. Sci. U.S.A.">
        <title>Complete genome sequence of the marine planctomycete Pirellula sp. strain 1.</title>
        <authorList>
            <person name="Gloeckner F.O."/>
            <person name="Kube M."/>
            <person name="Bauer M."/>
            <person name="Teeling H."/>
            <person name="Lombardot T."/>
            <person name="Ludwig W."/>
            <person name="Gade D."/>
            <person name="Beck A."/>
            <person name="Borzym K."/>
            <person name="Heitmann K."/>
            <person name="Rabus R."/>
            <person name="Schlesner H."/>
            <person name="Amann R."/>
            <person name="Reinhardt R."/>
        </authorList>
    </citation>
    <scope>NUCLEOTIDE SEQUENCE [LARGE SCALE GENOMIC DNA]</scope>
    <source>
        <strain evidence="10">DSM 10527 / NCIMB 13988 / SH1</strain>
    </source>
</reference>
<comment type="similarity">
    <text evidence="2">Belongs to the glycosyl hydrolase 20 family.</text>
</comment>
<dbReference type="GO" id="GO:0030203">
    <property type="term" value="P:glycosaminoglycan metabolic process"/>
    <property type="evidence" value="ECO:0000318"/>
    <property type="project" value="GO_Central"/>
</dbReference>
<evidence type="ECO:0000313" key="9">
    <source>
        <dbReference type="EMBL" id="CAD73859.1"/>
    </source>
</evidence>
<keyword evidence="4 9" id="KW-0378">Hydrolase</keyword>
<dbReference type="Gene3D" id="3.20.20.80">
    <property type="entry name" value="Glycosidases"/>
    <property type="match status" value="1"/>
</dbReference>
<evidence type="ECO:0000259" key="8">
    <source>
        <dbReference type="PROSITE" id="PS50022"/>
    </source>
</evidence>
<dbReference type="Gene3D" id="3.30.379.10">
    <property type="entry name" value="Chitobiase/beta-hexosaminidase domain 2-like"/>
    <property type="match status" value="1"/>
</dbReference>
<dbReference type="PROSITE" id="PS50022">
    <property type="entry name" value="FA58C_3"/>
    <property type="match status" value="1"/>
</dbReference>
<dbReference type="SUPFAM" id="SSF55545">
    <property type="entry name" value="beta-N-acetylhexosaminidase-like domain"/>
    <property type="match status" value="1"/>
</dbReference>
<evidence type="ECO:0000256" key="2">
    <source>
        <dbReference type="ARBA" id="ARBA00006285"/>
    </source>
</evidence>
<evidence type="ECO:0000256" key="4">
    <source>
        <dbReference type="ARBA" id="ARBA00022801"/>
    </source>
</evidence>
<dbReference type="InterPro" id="IPR029018">
    <property type="entry name" value="Hex-like_dom2"/>
</dbReference>
<dbReference type="InParanoid" id="Q7USD8"/>
<dbReference type="GO" id="GO:0016020">
    <property type="term" value="C:membrane"/>
    <property type="evidence" value="ECO:0000318"/>
    <property type="project" value="GO_Central"/>
</dbReference>
<accession>Q7USD8</accession>
<dbReference type="KEGG" id="rba:RB4561"/>
<dbReference type="GO" id="GO:0005975">
    <property type="term" value="P:carbohydrate metabolic process"/>
    <property type="evidence" value="ECO:0007669"/>
    <property type="project" value="InterPro"/>
</dbReference>
<dbReference type="Pfam" id="PF02838">
    <property type="entry name" value="Glyco_hydro_20b"/>
    <property type="match status" value="1"/>
</dbReference>
<dbReference type="EC" id="3.2.1.52" evidence="3"/>
<dbReference type="InterPro" id="IPR015883">
    <property type="entry name" value="Glyco_hydro_20_cat"/>
</dbReference>
<sequence>MRRTFISFRRARFVLSQSILQLASKSLDTIYRYDPKFVFASLIPHPKLNRLPMLVRCLLAYLLLASTTFIAAAEVSIVPLPAKVEPGDGANLILPSMITVESPPISGWSDHLEIFGEHLERMTAGKHQLQTSDANNPVLLISHTPNLSPEAYTLSITQKQIQIEASSIKGFAHSTATLLQLIGGSRSDSIPPMRIEDAPKLSYRNFMIDMGRNPHSLALLKEAIDLLWFYKIDSVQLHLTDDQRIAFPSTAFPKLWDGKITLPEFKELERYAVQRGVTIIPELEVPGHSELLRRNYPEVFGKTGTDLTKSPKAIEGIKTLLDEMIAVFSSSPYIHIGGDEAFGVPENLQRDLINELHAYLKTRGKETLVWEGPAPGSGDNRVHPEVIHLNWRTINYPADQMVKNGHRVINASWDPLYLVDHYPRTNFTMTSPQHIYETMSLTKFKHVNPQIQTYANPIEVDSTDKLIGFCMPWWEGREENFVQQTFPRLIPFAEVAWNPDTKRDYQNFQQRTSQTELARIAAFYPVSIETTRMLVPDDGIFDRSTQVTLQLPNVSGASSQSGVEIRYTTDGSEPTKDSTVYQRPFTLTDNATVRATAFIGDSSIGHGSRQNLTMVDSQANLALHKPVTSSTTSGSPFSVERITDGGTNNLGFYLGYPADPEPILLTIDLEDVQSVEQVKVFAYSIAGSFEKYSIETSVNGVDFEEVASRMEKPADPTSPVEHRFTARQVRYVRIRTHGNKGYVFDSFSKIVEVQVF</sequence>
<dbReference type="OrthoDB" id="1098018at2"/>
<dbReference type="InterPro" id="IPR025705">
    <property type="entry name" value="Beta_hexosaminidase_sua/sub"/>
</dbReference>
<organism evidence="9 10">
    <name type="scientific">Rhodopirellula baltica (strain DSM 10527 / NCIMB 13988 / SH1)</name>
    <dbReference type="NCBI Taxonomy" id="243090"/>
    <lineage>
        <taxon>Bacteria</taxon>
        <taxon>Pseudomonadati</taxon>
        <taxon>Planctomycetota</taxon>
        <taxon>Planctomycetia</taxon>
        <taxon>Pirellulales</taxon>
        <taxon>Pirellulaceae</taxon>
        <taxon>Rhodopirellula</taxon>
    </lineage>
</organism>
<keyword evidence="5 9" id="KW-0326">Glycosidase</keyword>
<evidence type="ECO:0000256" key="5">
    <source>
        <dbReference type="ARBA" id="ARBA00023295"/>
    </source>
</evidence>
<evidence type="ECO:0000313" key="10">
    <source>
        <dbReference type="Proteomes" id="UP000001025"/>
    </source>
</evidence>
<dbReference type="CAZy" id="GH20">
    <property type="family name" value="Glycoside Hydrolase Family 20"/>
</dbReference>
<evidence type="ECO:0000256" key="1">
    <source>
        <dbReference type="ARBA" id="ARBA00001231"/>
    </source>
</evidence>
<dbReference type="InterPro" id="IPR000421">
    <property type="entry name" value="FA58C"/>
</dbReference>
<dbReference type="eggNOG" id="COG3525">
    <property type="taxonomic scope" value="Bacteria"/>
</dbReference>
<dbReference type="PANTHER" id="PTHR22600">
    <property type="entry name" value="BETA-HEXOSAMINIDASE"/>
    <property type="match status" value="1"/>
</dbReference>
<dbReference type="STRING" id="243090.RB4561"/>
<feature type="transmembrane region" description="Helical" evidence="7">
    <location>
        <begin position="53"/>
        <end position="73"/>
    </location>
</feature>